<feature type="signal peptide" evidence="3">
    <location>
        <begin position="1"/>
        <end position="22"/>
    </location>
</feature>
<dbReference type="InterPro" id="IPR011055">
    <property type="entry name" value="Dup_hybrid_motif"/>
</dbReference>
<feature type="chain" id="PRO_5005186169" evidence="3">
    <location>
        <begin position="23"/>
        <end position="373"/>
    </location>
</feature>
<feature type="domain" description="M23ase beta-sheet core" evidence="4">
    <location>
        <begin position="278"/>
        <end position="367"/>
    </location>
</feature>
<accession>A0A0G3WI22</accession>
<dbReference type="KEGG" id="epo:Epro_0133"/>
<evidence type="ECO:0000256" key="2">
    <source>
        <dbReference type="SAM" id="Coils"/>
    </source>
</evidence>
<protein>
    <submittedName>
        <fullName evidence="5">NlpD-like lipoprotein</fullName>
    </submittedName>
</protein>
<dbReference type="InterPro" id="IPR050570">
    <property type="entry name" value="Cell_wall_metabolism_enzyme"/>
</dbReference>
<evidence type="ECO:0000313" key="6">
    <source>
        <dbReference type="Proteomes" id="UP000035337"/>
    </source>
</evidence>
<gene>
    <name evidence="5" type="ORF">Epro_0133</name>
</gene>
<dbReference type="Pfam" id="PF01551">
    <property type="entry name" value="Peptidase_M23"/>
    <property type="match status" value="1"/>
</dbReference>
<evidence type="ECO:0000259" key="4">
    <source>
        <dbReference type="Pfam" id="PF01551"/>
    </source>
</evidence>
<evidence type="ECO:0000256" key="3">
    <source>
        <dbReference type="SAM" id="SignalP"/>
    </source>
</evidence>
<feature type="coiled-coil region" evidence="2">
    <location>
        <begin position="172"/>
        <end position="231"/>
    </location>
</feature>
<keyword evidence="5" id="KW-0449">Lipoprotein</keyword>
<evidence type="ECO:0000313" key="5">
    <source>
        <dbReference type="EMBL" id="AKL97512.1"/>
    </source>
</evidence>
<sequence length="373" mass="41936">MKIRIVAFTFACLFFFCCEVFAKQAGVQSQSAQLSDVNKKIQAKKLEKNKLMLQEKNVKRELKNLNDSIARNEKRLQKISGDIKIAEGNLATASKQYNNAFAKSAEVNKKMRAELELFHKQSMSLSYETDPVEYKIRKNALEAKKANFEKERIAASVSAAAVKKWNDAKKELLRLQDQEDSLAAEKRNLIKEKNELLKTTAGKRAEAEEEIKTLNENAKALQALIKQLSSSKRKKSNGTVIRASTPKHKKNLPWPVEGKVVAQFGKSKHPEMDTYIISNGIKIKASDYAKVKSVDSGTVIFAGNFRSYGKVVIIDHNDSTFSVYGQLDKILVTDEQKVSKGSTLAQLGAGQENVLYFEIRNENIADNPMLWLK</sequence>
<dbReference type="OrthoDB" id="9784703at2"/>
<dbReference type="EMBL" id="CP009498">
    <property type="protein sequence ID" value="AKL97512.1"/>
    <property type="molecule type" value="Genomic_DNA"/>
</dbReference>
<dbReference type="AlphaFoldDB" id="A0A0G3WI22"/>
<evidence type="ECO:0000256" key="1">
    <source>
        <dbReference type="ARBA" id="ARBA00022729"/>
    </source>
</evidence>
<keyword evidence="6" id="KW-1185">Reference proteome</keyword>
<dbReference type="CDD" id="cd12797">
    <property type="entry name" value="M23_peptidase"/>
    <property type="match status" value="1"/>
</dbReference>
<organism evidence="5 6">
    <name type="scientific">Endomicrobium proavitum</name>
    <dbReference type="NCBI Taxonomy" id="1408281"/>
    <lineage>
        <taxon>Bacteria</taxon>
        <taxon>Pseudomonadati</taxon>
        <taxon>Elusimicrobiota</taxon>
        <taxon>Endomicrobiia</taxon>
        <taxon>Endomicrobiales</taxon>
        <taxon>Endomicrobiaceae</taxon>
        <taxon>Endomicrobium</taxon>
    </lineage>
</organism>
<dbReference type="InterPro" id="IPR016047">
    <property type="entry name" value="M23ase_b-sheet_dom"/>
</dbReference>
<dbReference type="SUPFAM" id="SSF51261">
    <property type="entry name" value="Duplicated hybrid motif"/>
    <property type="match status" value="1"/>
</dbReference>
<dbReference type="PANTHER" id="PTHR21666:SF289">
    <property type="entry name" value="L-ALA--D-GLU ENDOPEPTIDASE"/>
    <property type="match status" value="1"/>
</dbReference>
<keyword evidence="2" id="KW-0175">Coiled coil</keyword>
<keyword evidence="1 3" id="KW-0732">Signal</keyword>
<feature type="coiled-coil region" evidence="2">
    <location>
        <begin position="34"/>
        <end position="82"/>
    </location>
</feature>
<dbReference type="GO" id="GO:0004222">
    <property type="term" value="F:metalloendopeptidase activity"/>
    <property type="evidence" value="ECO:0007669"/>
    <property type="project" value="TreeGrafter"/>
</dbReference>
<dbReference type="STRING" id="1408281.Epro_0133"/>
<dbReference type="RefSeq" id="WP_052569662.1">
    <property type="nucleotide sequence ID" value="NZ_CP009498.1"/>
</dbReference>
<dbReference type="Proteomes" id="UP000035337">
    <property type="component" value="Chromosome"/>
</dbReference>
<proteinExistence type="predicted"/>
<name>A0A0G3WI22_9BACT</name>
<reference evidence="5 6" key="1">
    <citation type="submission" date="2014-09" db="EMBL/GenBank/DDBJ databases">
        <title>Complete genome sequence of Endomicrobium proavitum.</title>
        <authorList>
            <person name="Zheng H."/>
        </authorList>
    </citation>
    <scope>NUCLEOTIDE SEQUENCE [LARGE SCALE GENOMIC DNA]</scope>
    <source>
        <strain evidence="5 6">Rsa215</strain>
    </source>
</reference>
<dbReference type="PANTHER" id="PTHR21666">
    <property type="entry name" value="PEPTIDASE-RELATED"/>
    <property type="match status" value="1"/>
</dbReference>
<dbReference type="Gene3D" id="2.70.70.10">
    <property type="entry name" value="Glucose Permease (Domain IIA)"/>
    <property type="match status" value="1"/>
</dbReference>